<keyword evidence="11 14" id="KW-0472">Membrane</keyword>
<dbReference type="PANTHER" id="PTHR48042">
    <property type="entry name" value="ABC TRANSPORTER G FAMILY MEMBER 11"/>
    <property type="match status" value="1"/>
</dbReference>
<dbReference type="PROSITE" id="PS00211">
    <property type="entry name" value="ABC_TRANSPORTER_1"/>
    <property type="match status" value="1"/>
</dbReference>
<evidence type="ECO:0000313" key="17">
    <source>
        <dbReference type="Proteomes" id="UP000626092"/>
    </source>
</evidence>
<dbReference type="InterPro" id="IPR003439">
    <property type="entry name" value="ABC_transporter-like_ATP-bd"/>
</dbReference>
<dbReference type="EMBL" id="WJXA01000013">
    <property type="protein sequence ID" value="KAF7120785.1"/>
    <property type="molecule type" value="Genomic_DNA"/>
</dbReference>
<dbReference type="SUPFAM" id="SSF54211">
    <property type="entry name" value="Ribosomal protein S5 domain 2-like"/>
    <property type="match status" value="1"/>
</dbReference>
<evidence type="ECO:0000256" key="6">
    <source>
        <dbReference type="ARBA" id="ARBA00022448"/>
    </source>
</evidence>
<dbReference type="Pfam" id="PF01138">
    <property type="entry name" value="RNase_PH"/>
    <property type="match status" value="1"/>
</dbReference>
<evidence type="ECO:0000256" key="3">
    <source>
        <dbReference type="ARBA" id="ARBA00004496"/>
    </source>
</evidence>
<dbReference type="InterPro" id="IPR043926">
    <property type="entry name" value="ABCG_dom"/>
</dbReference>
<comment type="subcellular location">
    <subcellularLocation>
        <location evidence="3">Cytoplasm</location>
    </subcellularLocation>
    <subcellularLocation>
        <location evidence="2">Membrane</location>
        <topology evidence="2">Multi-pass membrane protein</topology>
    </subcellularLocation>
    <subcellularLocation>
        <location evidence="1">Nucleus</location>
    </subcellularLocation>
</comment>
<dbReference type="InterPro" id="IPR015847">
    <property type="entry name" value="ExoRNase_PH_dom2"/>
</dbReference>
<evidence type="ECO:0000256" key="10">
    <source>
        <dbReference type="ARBA" id="ARBA00022989"/>
    </source>
</evidence>
<dbReference type="PANTHER" id="PTHR48042:SF18">
    <property type="entry name" value="ABC TRANSPORTER G FAMILY MEMBER 12"/>
    <property type="match status" value="1"/>
</dbReference>
<keyword evidence="7" id="KW-0963">Cytoplasm</keyword>
<comment type="caution">
    <text evidence="16">The sequence shown here is derived from an EMBL/GenBank/DDBJ whole genome shotgun (WGS) entry which is preliminary data.</text>
</comment>
<dbReference type="GO" id="GO:0016887">
    <property type="term" value="F:ATP hydrolysis activity"/>
    <property type="evidence" value="ECO:0007669"/>
    <property type="project" value="InterPro"/>
</dbReference>
<dbReference type="InterPro" id="IPR033100">
    <property type="entry name" value="Rrp45"/>
</dbReference>
<keyword evidence="8 14" id="KW-0812">Transmembrane</keyword>
<dbReference type="InterPro" id="IPR027408">
    <property type="entry name" value="PNPase/RNase_PH_dom_sf"/>
</dbReference>
<evidence type="ECO:0000256" key="13">
    <source>
        <dbReference type="ARBA" id="ARBA00079975"/>
    </source>
</evidence>
<dbReference type="InterPro" id="IPR013525">
    <property type="entry name" value="ABC2_TM"/>
</dbReference>
<dbReference type="GO" id="GO:0005524">
    <property type="term" value="F:ATP binding"/>
    <property type="evidence" value="ECO:0007669"/>
    <property type="project" value="InterPro"/>
</dbReference>
<evidence type="ECO:0000256" key="14">
    <source>
        <dbReference type="SAM" id="Phobius"/>
    </source>
</evidence>
<accession>A0A834G0F5</accession>
<dbReference type="GO" id="GO:0140359">
    <property type="term" value="F:ABC-type transporter activity"/>
    <property type="evidence" value="ECO:0007669"/>
    <property type="project" value="InterPro"/>
</dbReference>
<dbReference type="InterPro" id="IPR020568">
    <property type="entry name" value="Ribosomal_Su5_D2-typ_SF"/>
</dbReference>
<dbReference type="SUPFAM" id="SSF55666">
    <property type="entry name" value="Ribonuclease PH domain 2-like"/>
    <property type="match status" value="1"/>
</dbReference>
<evidence type="ECO:0000313" key="16">
    <source>
        <dbReference type="EMBL" id="KAF7120785.1"/>
    </source>
</evidence>
<sequence>MEQRLANTLRMTVNEKKFIETALLSDLRVDGRSPFDYRRVTIKFGREDGSSEVQLGQTHVMGFVTSQLVQPYRDRPNEGSLSIYTEFSPMADPSYEVGRPGESSVELGRIIDRGLRESRAVDMESLCVIAGKLVWAIRIDLHILDNGGNLVDAANIAALAALSTFRRPECTLGGEDGQEVIIHQPEVREPLPLIIHHLPIAVTFGFFGEDNIVVVDPTHYEEAVMRGRMTATVNTSGDICAIQKAGGVGVMQSLIMQCLRIASVKAADITSKIKNSLMELDCEATNGGEGGGSGGMEIHTLVKRNDRSPIWLGGLDSNWLVDNMVESYDTERALRKIKRHSSSPALDVCEPCAKWETLEKSVDQKGVDDLSGHHLERLKLTSEESGVCHINNMECGSQLSEQVRTNRKDGQARSFIGGPSCWLVSRDPYSKGVDSDALKTSLASHAEGLSYFIVLLTPLGVLKSHQKMEESKHEKPSETGKDQLLADIKLAPTPEDGTIVRAAWACEVTMTLWVDSKNYQEKDLLPRRCENRVVRVPAMEHCLQHIRADNEKMNSHKSKLTASLSATANLRPRLLVASGRLILSPEIQVSIGKDVLIPRGRAGRLGSKLPIEAASASFGGGGDVVENGVQGFNCGDRVPAFLVWEDLTVVLPKNGTTRRLLSGLTGYAEPGRIMAIMGRLSRNVVMTGNILLNGKKRRLGYGVVAYVTQDDILLGTLTVRETITYSAYLRLPSTMSKEEVHDIVEGTIMEMGLQECSDRLIGNWHLRGVSGGEKKRVSIALEILTRPNLLFLDEPTSGLDSASAFFVIQTLRNVARDGRTVVSSIHQPSSEVFALFDDLFLLSGGETVYFGEAKRAVQFFAEAGFPCPSRRNPSDHFLRCINSDFDVVTATLKGSQRLREVPKPSDPLANLATVEIKAMLVEKHRRSGYAAKARARVRELSNVQTHEVETKTGSQARWWMQLSTLIRRSSLNMSRDVGYYWLRLIIYILVSFGVGTIYFDVGTSYTAILARGACGAFISGFMTFMSIGGFPSFIEEMKGIMMMTAGFFRLLDDLPKPFWRYPISYISYGAWALQGAYKNDLIGLEFDPMNYLLHYSQDQGESFTVVLVSPRKENSSPSQQAGFAQEKAVFSFHEASTSPFVVFSRRP</sequence>
<dbReference type="FunFam" id="3.30.230.70:FF:000007">
    <property type="entry name" value="Exosome complex component RRP45B"/>
    <property type="match status" value="1"/>
</dbReference>
<gene>
    <name evidence="16" type="ORF">RHSIM_Rhsim13G0217800</name>
</gene>
<reference evidence="16" key="1">
    <citation type="submission" date="2019-11" db="EMBL/GenBank/DDBJ databases">
        <authorList>
            <person name="Liu Y."/>
            <person name="Hou J."/>
            <person name="Li T.-Q."/>
            <person name="Guan C.-H."/>
            <person name="Wu X."/>
            <person name="Wu H.-Z."/>
            <person name="Ling F."/>
            <person name="Zhang R."/>
            <person name="Shi X.-G."/>
            <person name="Ren J.-P."/>
            <person name="Chen E.-F."/>
            <person name="Sun J.-M."/>
        </authorList>
    </citation>
    <scope>NUCLEOTIDE SEQUENCE</scope>
    <source>
        <strain evidence="16">Adult_tree_wgs_1</strain>
        <tissue evidence="16">Leaves</tissue>
    </source>
</reference>
<keyword evidence="10 14" id="KW-1133">Transmembrane helix</keyword>
<dbReference type="GO" id="GO:0005737">
    <property type="term" value="C:cytoplasm"/>
    <property type="evidence" value="ECO:0007669"/>
    <property type="project" value="UniProtKB-SubCell"/>
</dbReference>
<keyword evidence="12" id="KW-0539">Nucleus</keyword>
<dbReference type="InterPro" id="IPR017871">
    <property type="entry name" value="ABC_transporter-like_CS"/>
</dbReference>
<name>A0A834G0F5_RHOSS</name>
<dbReference type="Proteomes" id="UP000626092">
    <property type="component" value="Unassembled WGS sequence"/>
</dbReference>
<keyword evidence="6" id="KW-0813">Transport</keyword>
<dbReference type="CDD" id="cd11368">
    <property type="entry name" value="RNase_PH_RRP45"/>
    <property type="match status" value="1"/>
</dbReference>
<dbReference type="InterPro" id="IPR027417">
    <property type="entry name" value="P-loop_NTPase"/>
</dbReference>
<evidence type="ECO:0000256" key="5">
    <source>
        <dbReference type="ARBA" id="ARBA00006678"/>
    </source>
</evidence>
<dbReference type="Pfam" id="PF19055">
    <property type="entry name" value="ABC2_membrane_7"/>
    <property type="match status" value="1"/>
</dbReference>
<dbReference type="SUPFAM" id="SSF52540">
    <property type="entry name" value="P-loop containing nucleoside triphosphate hydrolases"/>
    <property type="match status" value="1"/>
</dbReference>
<keyword evidence="9" id="KW-0694">RNA-binding</keyword>
<protein>
    <recommendedName>
        <fullName evidence="13">Protein ECERIFERUM 7</fullName>
    </recommendedName>
</protein>
<dbReference type="InterPro" id="IPR001247">
    <property type="entry name" value="ExoRNase_PH_dom1"/>
</dbReference>
<evidence type="ECO:0000259" key="15">
    <source>
        <dbReference type="PROSITE" id="PS50893"/>
    </source>
</evidence>
<dbReference type="GO" id="GO:0000178">
    <property type="term" value="C:exosome (RNase complex)"/>
    <property type="evidence" value="ECO:0007669"/>
    <property type="project" value="InterPro"/>
</dbReference>
<evidence type="ECO:0000256" key="4">
    <source>
        <dbReference type="ARBA" id="ARBA00005814"/>
    </source>
</evidence>
<organism evidence="16 17">
    <name type="scientific">Rhododendron simsii</name>
    <name type="common">Sims's rhododendron</name>
    <dbReference type="NCBI Taxonomy" id="118357"/>
    <lineage>
        <taxon>Eukaryota</taxon>
        <taxon>Viridiplantae</taxon>
        <taxon>Streptophyta</taxon>
        <taxon>Embryophyta</taxon>
        <taxon>Tracheophyta</taxon>
        <taxon>Spermatophyta</taxon>
        <taxon>Magnoliopsida</taxon>
        <taxon>eudicotyledons</taxon>
        <taxon>Gunneridae</taxon>
        <taxon>Pentapetalae</taxon>
        <taxon>asterids</taxon>
        <taxon>Ericales</taxon>
        <taxon>Ericaceae</taxon>
        <taxon>Ericoideae</taxon>
        <taxon>Rhodoreae</taxon>
        <taxon>Rhododendron</taxon>
    </lineage>
</organism>
<dbReference type="GO" id="GO:0006396">
    <property type="term" value="P:RNA processing"/>
    <property type="evidence" value="ECO:0007669"/>
    <property type="project" value="InterPro"/>
</dbReference>
<dbReference type="OrthoDB" id="66620at2759"/>
<dbReference type="InterPro" id="IPR036345">
    <property type="entry name" value="ExoRNase_PH_dom2_sf"/>
</dbReference>
<proteinExistence type="inferred from homology"/>
<dbReference type="Pfam" id="PF00005">
    <property type="entry name" value="ABC_tran"/>
    <property type="match status" value="1"/>
</dbReference>
<comment type="similarity">
    <text evidence="4">Belongs to the ABC transporter superfamily. ABCG family. Eye pigment precursor importer (TC 3.A.1.204) subfamily.</text>
</comment>
<evidence type="ECO:0000256" key="12">
    <source>
        <dbReference type="ARBA" id="ARBA00023242"/>
    </source>
</evidence>
<feature type="domain" description="ABC transporter" evidence="15">
    <location>
        <begin position="629"/>
        <end position="869"/>
    </location>
</feature>
<evidence type="ECO:0000256" key="2">
    <source>
        <dbReference type="ARBA" id="ARBA00004141"/>
    </source>
</evidence>
<dbReference type="Pfam" id="PF03725">
    <property type="entry name" value="RNase_PH_C"/>
    <property type="match status" value="1"/>
</dbReference>
<dbReference type="Pfam" id="PF01061">
    <property type="entry name" value="ABC2_membrane"/>
    <property type="match status" value="1"/>
</dbReference>
<dbReference type="GO" id="GO:0003723">
    <property type="term" value="F:RNA binding"/>
    <property type="evidence" value="ECO:0007669"/>
    <property type="project" value="UniProtKB-KW"/>
</dbReference>
<comment type="similarity">
    <text evidence="5">Belongs to the RNase PH family.</text>
</comment>
<feature type="transmembrane region" description="Helical" evidence="14">
    <location>
        <begin position="977"/>
        <end position="999"/>
    </location>
</feature>
<keyword evidence="17" id="KW-1185">Reference proteome</keyword>
<evidence type="ECO:0000256" key="1">
    <source>
        <dbReference type="ARBA" id="ARBA00004123"/>
    </source>
</evidence>
<dbReference type="AlphaFoldDB" id="A0A834G0F5"/>
<dbReference type="GO" id="GO:0016020">
    <property type="term" value="C:membrane"/>
    <property type="evidence" value="ECO:0007669"/>
    <property type="project" value="UniProtKB-SubCell"/>
</dbReference>
<dbReference type="Gene3D" id="3.40.50.300">
    <property type="entry name" value="P-loop containing nucleotide triphosphate hydrolases"/>
    <property type="match status" value="1"/>
</dbReference>
<feature type="transmembrane region" description="Helical" evidence="14">
    <location>
        <begin position="1005"/>
        <end position="1034"/>
    </location>
</feature>
<evidence type="ECO:0000256" key="7">
    <source>
        <dbReference type="ARBA" id="ARBA00022490"/>
    </source>
</evidence>
<evidence type="ECO:0000256" key="9">
    <source>
        <dbReference type="ARBA" id="ARBA00022884"/>
    </source>
</evidence>
<dbReference type="GO" id="GO:0005634">
    <property type="term" value="C:nucleus"/>
    <property type="evidence" value="ECO:0007669"/>
    <property type="project" value="UniProtKB-SubCell"/>
</dbReference>
<dbReference type="InterPro" id="IPR052215">
    <property type="entry name" value="Plant_ABCG"/>
</dbReference>
<dbReference type="PROSITE" id="PS50893">
    <property type="entry name" value="ABC_TRANSPORTER_2"/>
    <property type="match status" value="1"/>
</dbReference>
<evidence type="ECO:0000256" key="11">
    <source>
        <dbReference type="ARBA" id="ARBA00023136"/>
    </source>
</evidence>
<dbReference type="Gene3D" id="3.30.230.70">
    <property type="entry name" value="GHMP Kinase, N-terminal domain"/>
    <property type="match status" value="1"/>
</dbReference>
<evidence type="ECO:0000256" key="8">
    <source>
        <dbReference type="ARBA" id="ARBA00022692"/>
    </source>
</evidence>